<proteinExistence type="predicted"/>
<evidence type="ECO:0000313" key="2">
    <source>
        <dbReference type="EMBL" id="GBN22027.1"/>
    </source>
</evidence>
<dbReference type="AlphaFoldDB" id="A0A4Y2M8P4"/>
<dbReference type="Gene3D" id="3.30.710.10">
    <property type="entry name" value="Potassium Channel Kv1.1, Chain A"/>
    <property type="match status" value="1"/>
</dbReference>
<dbReference type="InterPro" id="IPR011333">
    <property type="entry name" value="SKP1/BTB/POZ_sf"/>
</dbReference>
<dbReference type="SUPFAM" id="SSF54695">
    <property type="entry name" value="POZ domain"/>
    <property type="match status" value="1"/>
</dbReference>
<accession>A0A4Y2M8P4</accession>
<gene>
    <name evidence="2" type="primary">spop_146</name>
    <name evidence="2" type="ORF">AVEN_211336_1</name>
</gene>
<feature type="domain" description="BTB" evidence="1">
    <location>
        <begin position="330"/>
        <end position="397"/>
    </location>
</feature>
<dbReference type="Proteomes" id="UP000499080">
    <property type="component" value="Unassembled WGS sequence"/>
</dbReference>
<dbReference type="OrthoDB" id="6430587at2759"/>
<dbReference type="SMART" id="SM00225">
    <property type="entry name" value="BTB"/>
    <property type="match status" value="1"/>
</dbReference>
<name>A0A4Y2M8P4_ARAVE</name>
<dbReference type="PROSITE" id="PS50097">
    <property type="entry name" value="BTB"/>
    <property type="match status" value="1"/>
</dbReference>
<dbReference type="CDD" id="cd18186">
    <property type="entry name" value="BTB_POZ_ZBTB_KLHL-like"/>
    <property type="match status" value="1"/>
</dbReference>
<dbReference type="PANTHER" id="PTHR24413">
    <property type="entry name" value="SPECKLE-TYPE POZ PROTEIN"/>
    <property type="match status" value="1"/>
</dbReference>
<evidence type="ECO:0000259" key="1">
    <source>
        <dbReference type="PROSITE" id="PS50097"/>
    </source>
</evidence>
<sequence>MACNRKGFTIIWRIENYNSFFVRSGFGFASLPFVIDSVKHTSWKLRIVANSINKKGHIVFDVDRKVLSPVADLGLDFEISFFKEDNSSPLFEDSYVHTYCTHHESLICFVPHQKVYSRKGNEFIPPKTLTIHCTMFKSNGFFSEAGQCFARTRIRVERTAFVGFTERFSSLIPGERRDMTIKSASEKKPDLNLNLSLGGDLCCKEKVWIEIIPVKENYIKFCKCKLFLLGSEGMKIECARSEVLFSEEEPQDWKFPLNFTKGYLMKKNTEFLSNDTLALKCEFAFSTGIEYEGIEDSEFGNLAIVNKNQPRKFPSALEDMTCLYKEGVLCDMKLRTETETFNVHKNILSARSSVFKSMFTTDMKENEIDCVDIEDLDASTVRQMLLFLYSDSLEDLDWESAKNVYYAADKYNIVALKHRCSSFLKRNLQPSHCCELLLMSDRHQDRDLKKAVEECIAHNRDDILHTDQWVNLEKSNPVLVIETFRAMCVGK</sequence>
<dbReference type="EMBL" id="BGPR01006812">
    <property type="protein sequence ID" value="GBN22027.1"/>
    <property type="molecule type" value="Genomic_DNA"/>
</dbReference>
<comment type="caution">
    <text evidence="2">The sequence shown here is derived from an EMBL/GenBank/DDBJ whole genome shotgun (WGS) entry which is preliminary data.</text>
</comment>
<reference evidence="2 3" key="1">
    <citation type="journal article" date="2019" name="Sci. Rep.">
        <title>Orb-weaving spider Araneus ventricosus genome elucidates the spidroin gene catalogue.</title>
        <authorList>
            <person name="Kono N."/>
            <person name="Nakamura H."/>
            <person name="Ohtoshi R."/>
            <person name="Moran D.A.P."/>
            <person name="Shinohara A."/>
            <person name="Yoshida Y."/>
            <person name="Fujiwara M."/>
            <person name="Mori M."/>
            <person name="Tomita M."/>
            <person name="Arakawa K."/>
        </authorList>
    </citation>
    <scope>NUCLEOTIDE SEQUENCE [LARGE SCALE GENOMIC DNA]</scope>
</reference>
<evidence type="ECO:0000313" key="3">
    <source>
        <dbReference type="Proteomes" id="UP000499080"/>
    </source>
</evidence>
<dbReference type="Gene3D" id="1.25.40.420">
    <property type="match status" value="1"/>
</dbReference>
<dbReference type="InterPro" id="IPR000210">
    <property type="entry name" value="BTB/POZ_dom"/>
</dbReference>
<dbReference type="Pfam" id="PF00651">
    <property type="entry name" value="BTB"/>
    <property type="match status" value="1"/>
</dbReference>
<organism evidence="2 3">
    <name type="scientific">Araneus ventricosus</name>
    <name type="common">Orbweaver spider</name>
    <name type="synonym">Epeira ventricosa</name>
    <dbReference type="NCBI Taxonomy" id="182803"/>
    <lineage>
        <taxon>Eukaryota</taxon>
        <taxon>Metazoa</taxon>
        <taxon>Ecdysozoa</taxon>
        <taxon>Arthropoda</taxon>
        <taxon>Chelicerata</taxon>
        <taxon>Arachnida</taxon>
        <taxon>Araneae</taxon>
        <taxon>Araneomorphae</taxon>
        <taxon>Entelegynae</taxon>
        <taxon>Araneoidea</taxon>
        <taxon>Araneidae</taxon>
        <taxon>Araneus</taxon>
    </lineage>
</organism>
<protein>
    <submittedName>
        <fullName evidence="2">Speckle-type POZ protein</fullName>
    </submittedName>
</protein>
<keyword evidence="3" id="KW-1185">Reference proteome</keyword>
<dbReference type="SUPFAM" id="SSF49599">
    <property type="entry name" value="TRAF domain-like"/>
    <property type="match status" value="1"/>
</dbReference>